<dbReference type="InterPro" id="IPR036691">
    <property type="entry name" value="Endo/exonu/phosph_ase_sf"/>
</dbReference>
<dbReference type="Pfam" id="PF22993">
    <property type="entry name" value="SAM_EPH"/>
    <property type="match status" value="1"/>
</dbReference>
<evidence type="ECO:0000256" key="1">
    <source>
        <dbReference type="SAM" id="MobiDB-lite"/>
    </source>
</evidence>
<evidence type="ECO:0000259" key="3">
    <source>
        <dbReference type="Pfam" id="PF22993"/>
    </source>
</evidence>
<keyword evidence="5" id="KW-1185">Reference proteome</keyword>
<comment type="caution">
    <text evidence="4">The sequence shown here is derived from an EMBL/GenBank/DDBJ whole genome shotgun (WGS) entry which is preliminary data.</text>
</comment>
<dbReference type="Pfam" id="PF03372">
    <property type="entry name" value="Exo_endo_phos"/>
    <property type="match status" value="1"/>
</dbReference>
<proteinExistence type="predicted"/>
<feature type="domain" description="Endonuclease/exonuclease/phosphatase" evidence="2">
    <location>
        <begin position="373"/>
        <end position="675"/>
    </location>
</feature>
<feature type="region of interest" description="Disordered" evidence="1">
    <location>
        <begin position="243"/>
        <end position="284"/>
    </location>
</feature>
<feature type="domain" description="Ephrin receptor 1 SAM" evidence="3">
    <location>
        <begin position="9"/>
        <end position="59"/>
    </location>
</feature>
<dbReference type="Gene3D" id="1.10.150.50">
    <property type="entry name" value="Transcription Factor, Ets-1"/>
    <property type="match status" value="1"/>
</dbReference>
<evidence type="ECO:0008006" key="6">
    <source>
        <dbReference type="Google" id="ProtNLM"/>
    </source>
</evidence>
<protein>
    <recommendedName>
        <fullName evidence="6">Endonuclease/exonuclease/phosphatase domain-containing protein</fullName>
    </recommendedName>
</protein>
<dbReference type="PANTHER" id="PTHR12121:SF34">
    <property type="entry name" value="PROTEIN ANGEL"/>
    <property type="match status" value="1"/>
</dbReference>
<sequence>MSFEPRDELADYLASLDLQHYAPQLHQEDIHTIADLRILTAVDLVACGIEHADAATILEPDLYPYPDPSEAPTPQRAFGALQAQAPAWEPPRQYEAPYKQRAREFQNCRGGKTSSGRSRARTKAAMADATASAPALANALRGYIAMRGGSIQAQQLAEFYKSPACAGLEVPKGGALKLLRNVENSGLRFTHMAHLNKWIIALDHDAPPPPPASDLGASAPAFVPGAPFGYAPEADLRFASADVSGRDAPTDGMTAKQRRLAKRAAAREADAPVPRGAATSAEPDPRLRQLRMESLEALSAVQRRADNAAGAPRPLGVRGAAPGIRATASGGTTTTGYVKARHPSGAKKKIFVPTARPWTRLGHNQPKHAFTVVSYNVLSQKLLDSHRYLYHTTLRPRMRLANLQKEIGRYGAQIVCLQEIEPENLEAFTGCVRTFKNDDKDIKRGAEVAFAPCGEPRTDGVAVLVDAGRFSIVHSHELTLDADEGKKNAGLVVTLSDREASGSLIVACAHLLFNPKRGDARLRQCVAFLRAVEEAKQQAVQPVRVVVCGDFNSYPDSAVYSFLSTGSVASIALEERTAHDDCKEHPFKIEKGRCVTAHEPYQDVSINKVSHALALESVYSLGGGEPGFTTYLPKGTKACVDYVWSSDLVPVGRLEPPPLEELRDGLPSQKFPSDHVALVARFAPPRQQA</sequence>
<dbReference type="GO" id="GO:0000175">
    <property type="term" value="F:3'-5'-RNA exonuclease activity"/>
    <property type="evidence" value="ECO:0007669"/>
    <property type="project" value="TreeGrafter"/>
</dbReference>
<accession>A0A8J2WT27</accession>
<name>A0A8J2WT27_9STRA</name>
<dbReference type="SUPFAM" id="SSF56219">
    <property type="entry name" value="DNase I-like"/>
    <property type="match status" value="1"/>
</dbReference>
<dbReference type="Proteomes" id="UP000789595">
    <property type="component" value="Unassembled WGS sequence"/>
</dbReference>
<dbReference type="InterPro" id="IPR013761">
    <property type="entry name" value="SAM/pointed_sf"/>
</dbReference>
<dbReference type="InterPro" id="IPR054590">
    <property type="entry name" value="EPH_SAM"/>
</dbReference>
<dbReference type="EMBL" id="CAKKNE010000006">
    <property type="protein sequence ID" value="CAH0379734.1"/>
    <property type="molecule type" value="Genomic_DNA"/>
</dbReference>
<dbReference type="InterPro" id="IPR050410">
    <property type="entry name" value="CCR4/nocturin_mRNA_transcr"/>
</dbReference>
<organism evidence="4 5">
    <name type="scientific">Pelagomonas calceolata</name>
    <dbReference type="NCBI Taxonomy" id="35677"/>
    <lineage>
        <taxon>Eukaryota</taxon>
        <taxon>Sar</taxon>
        <taxon>Stramenopiles</taxon>
        <taxon>Ochrophyta</taxon>
        <taxon>Pelagophyceae</taxon>
        <taxon>Pelagomonadales</taxon>
        <taxon>Pelagomonadaceae</taxon>
        <taxon>Pelagomonas</taxon>
    </lineage>
</organism>
<feature type="region of interest" description="Disordered" evidence="1">
    <location>
        <begin position="306"/>
        <end position="339"/>
    </location>
</feature>
<dbReference type="AlphaFoldDB" id="A0A8J2WT27"/>
<dbReference type="InterPro" id="IPR005135">
    <property type="entry name" value="Endo/exonuclease/phosphatase"/>
</dbReference>
<dbReference type="OrthoDB" id="428734at2759"/>
<evidence type="ECO:0000313" key="4">
    <source>
        <dbReference type="EMBL" id="CAH0379734.1"/>
    </source>
</evidence>
<reference evidence="4" key="1">
    <citation type="submission" date="2021-11" db="EMBL/GenBank/DDBJ databases">
        <authorList>
            <consortium name="Genoscope - CEA"/>
            <person name="William W."/>
        </authorList>
    </citation>
    <scope>NUCLEOTIDE SEQUENCE</scope>
</reference>
<evidence type="ECO:0000259" key="2">
    <source>
        <dbReference type="Pfam" id="PF03372"/>
    </source>
</evidence>
<gene>
    <name evidence="4" type="ORF">PECAL_6P13680</name>
</gene>
<evidence type="ECO:0000313" key="5">
    <source>
        <dbReference type="Proteomes" id="UP000789595"/>
    </source>
</evidence>
<dbReference type="Gene3D" id="3.60.10.10">
    <property type="entry name" value="Endonuclease/exonuclease/phosphatase"/>
    <property type="match status" value="1"/>
</dbReference>
<dbReference type="SUPFAM" id="SSF47769">
    <property type="entry name" value="SAM/Pointed domain"/>
    <property type="match status" value="1"/>
</dbReference>
<dbReference type="PANTHER" id="PTHR12121">
    <property type="entry name" value="CARBON CATABOLITE REPRESSOR PROTEIN 4"/>
    <property type="match status" value="1"/>
</dbReference>